<dbReference type="PRINTS" id="PR00625">
    <property type="entry name" value="JDOMAIN"/>
</dbReference>
<dbReference type="SUPFAM" id="SSF46565">
    <property type="entry name" value="Chaperone J-domain"/>
    <property type="match status" value="1"/>
</dbReference>
<protein>
    <submittedName>
        <fullName evidence="4">Heat shock protein DNAj</fullName>
    </submittedName>
</protein>
<dbReference type="eggNOG" id="KOG0715">
    <property type="taxonomic scope" value="Eukaryota"/>
</dbReference>
<feature type="transmembrane region" description="Helical" evidence="2">
    <location>
        <begin position="199"/>
        <end position="221"/>
    </location>
</feature>
<gene>
    <name evidence="4" type="ORF">CMQ_1638</name>
</gene>
<dbReference type="Proteomes" id="UP000007796">
    <property type="component" value="Unassembled WGS sequence"/>
</dbReference>
<proteinExistence type="predicted"/>
<dbReference type="OrthoDB" id="10250354at2759"/>
<dbReference type="EMBL" id="GL629765">
    <property type="protein sequence ID" value="EFX04710.1"/>
    <property type="molecule type" value="Genomic_DNA"/>
</dbReference>
<evidence type="ECO:0000259" key="3">
    <source>
        <dbReference type="PROSITE" id="PS50076"/>
    </source>
</evidence>
<evidence type="ECO:0000313" key="5">
    <source>
        <dbReference type="Proteomes" id="UP000007796"/>
    </source>
</evidence>
<sequence>MADIKKYNLSFYKLSKAHHPDHNQDDPHASRRFVRISEAYAILGHSEKRAVYDRDVMRHRLQSRHSASHAVKHHTSSSYHSTGPAGGRPASGLSRRRGTFKGPPPSFYRNTGSGGAARASGNSSGSFSGGSKSSPGFGTGSGPGNVNPDDFGTRLHPDTPHFDRASSERTQRRLDERSARRREAAEAEQGISIGSDSSMVVGFFAICVVLMASVVVPVVVFGEWQRKRKEPASPK</sequence>
<keyword evidence="2" id="KW-1133">Transmembrane helix</keyword>
<feature type="region of interest" description="Disordered" evidence="1">
    <location>
        <begin position="62"/>
        <end position="189"/>
    </location>
</feature>
<feature type="compositionally biased region" description="Basic and acidic residues" evidence="1">
    <location>
        <begin position="151"/>
        <end position="185"/>
    </location>
</feature>
<dbReference type="RefSeq" id="XP_014174192.1">
    <property type="nucleotide sequence ID" value="XM_014318717.1"/>
</dbReference>
<feature type="compositionally biased region" description="Basic residues" evidence="1">
    <location>
        <begin position="62"/>
        <end position="75"/>
    </location>
</feature>
<organism evidence="5">
    <name type="scientific">Grosmannia clavigera (strain kw1407 / UAMH 11150)</name>
    <name type="common">Blue stain fungus</name>
    <name type="synonym">Graphiocladiella clavigera</name>
    <dbReference type="NCBI Taxonomy" id="655863"/>
    <lineage>
        <taxon>Eukaryota</taxon>
        <taxon>Fungi</taxon>
        <taxon>Dikarya</taxon>
        <taxon>Ascomycota</taxon>
        <taxon>Pezizomycotina</taxon>
        <taxon>Sordariomycetes</taxon>
        <taxon>Sordariomycetidae</taxon>
        <taxon>Ophiostomatales</taxon>
        <taxon>Ophiostomataceae</taxon>
        <taxon>Leptographium</taxon>
    </lineage>
</organism>
<keyword evidence="5" id="KW-1185">Reference proteome</keyword>
<dbReference type="InterPro" id="IPR053025">
    <property type="entry name" value="Mito_ATP_Synthase-Asso"/>
</dbReference>
<dbReference type="InParanoid" id="F0XCY7"/>
<keyword evidence="2" id="KW-0812">Transmembrane</keyword>
<evidence type="ECO:0000256" key="2">
    <source>
        <dbReference type="SAM" id="Phobius"/>
    </source>
</evidence>
<dbReference type="Gene3D" id="1.10.287.110">
    <property type="entry name" value="DnaJ domain"/>
    <property type="match status" value="1"/>
</dbReference>
<reference evidence="4 5" key="1">
    <citation type="journal article" date="2011" name="Proc. Natl. Acad. Sci. U.S.A.">
        <title>Genome and transcriptome analyses of the mountain pine beetle-fungal symbiont Grosmannia clavigera, a lodgepole pine pathogen.</title>
        <authorList>
            <person name="DiGuistini S."/>
            <person name="Wang Y."/>
            <person name="Liao N.Y."/>
            <person name="Taylor G."/>
            <person name="Tanguay P."/>
            <person name="Feau N."/>
            <person name="Henrissat B."/>
            <person name="Chan S.K."/>
            <person name="Hesse-Orce U."/>
            <person name="Alamouti S.M."/>
            <person name="Tsui C.K.M."/>
            <person name="Docking R.T."/>
            <person name="Levasseur A."/>
            <person name="Haridas S."/>
            <person name="Robertson G."/>
            <person name="Birol I."/>
            <person name="Holt R.A."/>
            <person name="Marra M.A."/>
            <person name="Hamelin R.C."/>
            <person name="Hirst M."/>
            <person name="Jones S.J.M."/>
            <person name="Bohlmann J."/>
            <person name="Breuil C."/>
        </authorList>
    </citation>
    <scope>NUCLEOTIDE SEQUENCE [LARGE SCALE GENOMIC DNA]</scope>
    <source>
        <strain evidence="5">kw1407 / UAMH 11150</strain>
    </source>
</reference>
<dbReference type="PANTHER" id="PTHR44873:SF1">
    <property type="entry name" value="DNAJ HOMOLOG SUBFAMILY C MEMBER 30, MITOCHONDRIAL"/>
    <property type="match status" value="1"/>
</dbReference>
<dbReference type="Pfam" id="PF00226">
    <property type="entry name" value="DnaJ"/>
    <property type="match status" value="1"/>
</dbReference>
<dbReference type="PANTHER" id="PTHR44873">
    <property type="entry name" value="DNAJ HOMOLOG SUBFAMILY C MEMBER 30, MITOCHONDRIAL"/>
    <property type="match status" value="1"/>
</dbReference>
<evidence type="ECO:0000313" key="4">
    <source>
        <dbReference type="EMBL" id="EFX04710.1"/>
    </source>
</evidence>
<dbReference type="STRING" id="655863.F0XCY7"/>
<keyword evidence="4" id="KW-0346">Stress response</keyword>
<dbReference type="PROSITE" id="PS50076">
    <property type="entry name" value="DNAJ_2"/>
    <property type="match status" value="1"/>
</dbReference>
<dbReference type="HOGENOM" id="CLU_050546_1_0_1"/>
<feature type="compositionally biased region" description="Low complexity" evidence="1">
    <location>
        <begin position="116"/>
        <end position="136"/>
    </location>
</feature>
<accession>F0XCY7</accession>
<dbReference type="InterPro" id="IPR001623">
    <property type="entry name" value="DnaJ_domain"/>
</dbReference>
<dbReference type="InterPro" id="IPR036869">
    <property type="entry name" value="J_dom_sf"/>
</dbReference>
<keyword evidence="2" id="KW-0472">Membrane</keyword>
<evidence type="ECO:0000256" key="1">
    <source>
        <dbReference type="SAM" id="MobiDB-lite"/>
    </source>
</evidence>
<dbReference type="AlphaFoldDB" id="F0XCY7"/>
<feature type="domain" description="J" evidence="3">
    <location>
        <begin position="1"/>
        <end position="56"/>
    </location>
</feature>
<dbReference type="GeneID" id="25974538"/>
<dbReference type="CDD" id="cd06257">
    <property type="entry name" value="DnaJ"/>
    <property type="match status" value="1"/>
</dbReference>
<name>F0XCY7_GROCL</name>